<sequence>RFILSAWTCREAHGITTNIVLLGDDDTEAADSNTEQFYMIGEIRNPALENFHPPGDPPFLYEPTLYKTTRDVLFNEFVRPACIYYDPINRPTEGTVAYFGKTKGDAPEGRYLRKSVLPIHGDLHDPESYYKQCRAKQFYNARHLNEEYFHHGASLIHQFCAGDPADQTTGPCKYDRGAPIQRLMNTPYCSWNILGVLSSTRWNCSNYTPFVFHNISYFVRLIEDIVWPIPFMNPEIAPLNCGFSRPSYWTPTWN</sequence>
<keyword evidence="1" id="KW-1015">Disulfide bond</keyword>
<name>A0A1B6IG38_9HEMI</name>
<evidence type="ECO:0000313" key="2">
    <source>
        <dbReference type="EMBL" id="JAS85865.1"/>
    </source>
</evidence>
<protein>
    <recommendedName>
        <fullName evidence="3">Peptidase S1 domain-containing protein</fullName>
    </recommendedName>
</protein>
<organism evidence="2">
    <name type="scientific">Homalodisca liturata</name>
    <dbReference type="NCBI Taxonomy" id="320908"/>
    <lineage>
        <taxon>Eukaryota</taxon>
        <taxon>Metazoa</taxon>
        <taxon>Ecdysozoa</taxon>
        <taxon>Arthropoda</taxon>
        <taxon>Hexapoda</taxon>
        <taxon>Insecta</taxon>
        <taxon>Pterygota</taxon>
        <taxon>Neoptera</taxon>
        <taxon>Paraneoptera</taxon>
        <taxon>Hemiptera</taxon>
        <taxon>Auchenorrhyncha</taxon>
        <taxon>Membracoidea</taxon>
        <taxon>Cicadellidae</taxon>
        <taxon>Cicadellinae</taxon>
        <taxon>Proconiini</taxon>
        <taxon>Homalodisca</taxon>
    </lineage>
</organism>
<dbReference type="GO" id="GO:0004252">
    <property type="term" value="F:serine-type endopeptidase activity"/>
    <property type="evidence" value="ECO:0007669"/>
    <property type="project" value="TreeGrafter"/>
</dbReference>
<proteinExistence type="predicted"/>
<gene>
    <name evidence="2" type="ORF">g.43746</name>
</gene>
<feature type="non-terminal residue" evidence="2">
    <location>
        <position position="1"/>
    </location>
</feature>
<dbReference type="SUPFAM" id="SSF50494">
    <property type="entry name" value="Trypsin-like serine proteases"/>
    <property type="match status" value="1"/>
</dbReference>
<dbReference type="InterPro" id="IPR009003">
    <property type="entry name" value="Peptidase_S1_PA"/>
</dbReference>
<evidence type="ECO:0000256" key="1">
    <source>
        <dbReference type="ARBA" id="ARBA00023157"/>
    </source>
</evidence>
<dbReference type="InterPro" id="IPR043504">
    <property type="entry name" value="Peptidase_S1_PA_chymotrypsin"/>
</dbReference>
<dbReference type="EMBL" id="GECU01021841">
    <property type="protein sequence ID" value="JAS85865.1"/>
    <property type="molecule type" value="Transcribed_RNA"/>
</dbReference>
<evidence type="ECO:0008006" key="3">
    <source>
        <dbReference type="Google" id="ProtNLM"/>
    </source>
</evidence>
<accession>A0A1B6IG38</accession>
<reference evidence="2" key="1">
    <citation type="submission" date="2015-11" db="EMBL/GenBank/DDBJ databases">
        <title>De novo transcriptome assembly of four potential Pierce s Disease insect vectors from Arizona vineyards.</title>
        <authorList>
            <person name="Tassone E.E."/>
        </authorList>
    </citation>
    <scope>NUCLEOTIDE SEQUENCE</scope>
</reference>
<dbReference type="AlphaFoldDB" id="A0A1B6IG38"/>
<dbReference type="PANTHER" id="PTHR24250:SF27">
    <property type="entry name" value="ELASTASE 2 LIKE"/>
    <property type="match status" value="1"/>
</dbReference>
<dbReference type="Gene3D" id="2.40.10.10">
    <property type="entry name" value="Trypsin-like serine proteases"/>
    <property type="match status" value="1"/>
</dbReference>
<dbReference type="GO" id="GO:0006508">
    <property type="term" value="P:proteolysis"/>
    <property type="evidence" value="ECO:0007669"/>
    <property type="project" value="TreeGrafter"/>
</dbReference>
<dbReference type="PANTHER" id="PTHR24250">
    <property type="entry name" value="CHYMOTRYPSIN-RELATED"/>
    <property type="match status" value="1"/>
</dbReference>